<gene>
    <name evidence="2" type="ORF">SEPCBS57363_006726</name>
</gene>
<keyword evidence="1" id="KW-0732">Signal</keyword>
<evidence type="ECO:0000313" key="3">
    <source>
        <dbReference type="Proteomes" id="UP001642501"/>
    </source>
</evidence>
<evidence type="ECO:0000313" key="2">
    <source>
        <dbReference type="EMBL" id="CAK7275510.1"/>
    </source>
</evidence>
<feature type="signal peptide" evidence="1">
    <location>
        <begin position="1"/>
        <end position="20"/>
    </location>
</feature>
<accession>A0ABP0E4L4</accession>
<sequence length="212" mass="22800">MTTVSCLLVFTLLYSDLAAAMPTHDNTNRFLRRGTSAASIIGDIMPGSMTCSGALYPDQCYTNVQAAPCFVAAMQTFQIFDAAEIAAVLALTGYESGDLKYRHSEFPVVTGKGTSNMQSPTYNQMYAASVPALASAVAAARGDPNAILALLTVDEYNFASGAWFLASQCAHIRQQLRANTDAGFTAYIECVGTTMNEDRLDYWHRAQAAFGL</sequence>
<keyword evidence="3" id="KW-1185">Reference proteome</keyword>
<proteinExistence type="predicted"/>
<name>A0ABP0E4L4_9PEZI</name>
<reference evidence="2 3" key="1">
    <citation type="submission" date="2024-01" db="EMBL/GenBank/DDBJ databases">
        <authorList>
            <person name="Allen C."/>
            <person name="Tagirdzhanova G."/>
        </authorList>
    </citation>
    <scope>NUCLEOTIDE SEQUENCE [LARGE SCALE GENOMIC DNA]</scope>
    <source>
        <strain evidence="2 3">CBS 573.63</strain>
    </source>
</reference>
<dbReference type="Proteomes" id="UP001642501">
    <property type="component" value="Unassembled WGS sequence"/>
</dbReference>
<comment type="caution">
    <text evidence="2">The sequence shown here is derived from an EMBL/GenBank/DDBJ whole genome shotgun (WGS) entry which is preliminary data.</text>
</comment>
<evidence type="ECO:0000256" key="1">
    <source>
        <dbReference type="SAM" id="SignalP"/>
    </source>
</evidence>
<protein>
    <submittedName>
        <fullName evidence="2">Uncharacterized protein</fullName>
    </submittedName>
</protein>
<organism evidence="2 3">
    <name type="scientific">Sporothrix epigloea</name>
    <dbReference type="NCBI Taxonomy" id="1892477"/>
    <lineage>
        <taxon>Eukaryota</taxon>
        <taxon>Fungi</taxon>
        <taxon>Dikarya</taxon>
        <taxon>Ascomycota</taxon>
        <taxon>Pezizomycotina</taxon>
        <taxon>Sordariomycetes</taxon>
        <taxon>Sordariomycetidae</taxon>
        <taxon>Ophiostomatales</taxon>
        <taxon>Ophiostomataceae</taxon>
        <taxon>Sporothrix</taxon>
    </lineage>
</organism>
<dbReference type="EMBL" id="CAWUOM010000244">
    <property type="protein sequence ID" value="CAK7275510.1"/>
    <property type="molecule type" value="Genomic_DNA"/>
</dbReference>
<feature type="chain" id="PRO_5047003557" evidence="1">
    <location>
        <begin position="21"/>
        <end position="212"/>
    </location>
</feature>